<evidence type="ECO:0000313" key="2">
    <source>
        <dbReference type="Proteomes" id="UP000238882"/>
    </source>
</evidence>
<dbReference type="Pfam" id="PF07676">
    <property type="entry name" value="PD40"/>
    <property type="match status" value="4"/>
</dbReference>
<dbReference type="InterPro" id="IPR011042">
    <property type="entry name" value="6-blade_b-propeller_TolB-like"/>
</dbReference>
<dbReference type="RefSeq" id="WP_105016752.1">
    <property type="nucleotide sequence ID" value="NZ_MSCN01000001.1"/>
</dbReference>
<dbReference type="SUPFAM" id="SSF82171">
    <property type="entry name" value="DPP6 N-terminal domain-like"/>
    <property type="match status" value="1"/>
</dbReference>
<evidence type="ECO:0008006" key="3">
    <source>
        <dbReference type="Google" id="ProtNLM"/>
    </source>
</evidence>
<comment type="caution">
    <text evidence="1">The sequence shown here is derived from an EMBL/GenBank/DDBJ whole genome shotgun (WGS) entry which is preliminary data.</text>
</comment>
<evidence type="ECO:0000313" key="1">
    <source>
        <dbReference type="EMBL" id="PQJ80157.1"/>
    </source>
</evidence>
<keyword evidence="2" id="KW-1185">Reference proteome</keyword>
<name>A0A2S7WRC2_9FLAO</name>
<dbReference type="AlphaFoldDB" id="A0A2S7WRC2"/>
<accession>A0A2S7WRC2</accession>
<dbReference type="EMBL" id="MSCN01000001">
    <property type="protein sequence ID" value="PQJ80157.1"/>
    <property type="molecule type" value="Genomic_DNA"/>
</dbReference>
<dbReference type="OrthoDB" id="9809364at2"/>
<protein>
    <recommendedName>
        <fullName evidence="3">Exo-alpha-sialidase</fullName>
    </recommendedName>
</protein>
<proteinExistence type="predicted"/>
<dbReference type="Gene3D" id="2.120.10.30">
    <property type="entry name" value="TolB, C-terminal domain"/>
    <property type="match status" value="1"/>
</dbReference>
<reference evidence="1 2" key="1">
    <citation type="submission" date="2016-12" db="EMBL/GenBank/DDBJ databases">
        <title>Trade-off between light-utilization and light-protection in marine flavobacteria.</title>
        <authorList>
            <person name="Kumagai Y."/>
            <person name="Yoshizawa S."/>
            <person name="Kogure K."/>
            <person name="Iwasaki W."/>
        </authorList>
    </citation>
    <scope>NUCLEOTIDE SEQUENCE [LARGE SCALE GENOMIC DNA]</scope>
    <source>
        <strain evidence="1 2">NBRC 108759</strain>
    </source>
</reference>
<gene>
    <name evidence="1" type="ORF">BTO18_13660</name>
</gene>
<dbReference type="Proteomes" id="UP000238882">
    <property type="component" value="Unassembled WGS sequence"/>
</dbReference>
<dbReference type="InterPro" id="IPR011659">
    <property type="entry name" value="WD40"/>
</dbReference>
<organism evidence="1 2">
    <name type="scientific">Polaribacter porphyrae</name>
    <dbReference type="NCBI Taxonomy" id="1137780"/>
    <lineage>
        <taxon>Bacteria</taxon>
        <taxon>Pseudomonadati</taxon>
        <taxon>Bacteroidota</taxon>
        <taxon>Flavobacteriia</taxon>
        <taxon>Flavobacteriales</taxon>
        <taxon>Flavobacteriaceae</taxon>
    </lineage>
</organism>
<sequence>MKLHSYKNLVFISIIILFCFQINAQKSKCNYFNLPKPDFTPQTFNPKILDLNGSFKFNVEIKSCDEIYFTTINNKENIYFSKKENNKWSKPKIASFSSLKYSDADPFLTKDRNSIYFISKRPTHKNDKKLDWNIWVSDRKNNDWLEPKPLPQPINSDDSNEYFFSISDKGNVFFSSNRKGGNGSFDIYTAKILGKNKFSKPKNVGNPISTDKYEFDPYIFPDESVIIFSINKKGNSSLYFSKKDKNNNWTRPKSLGTKINITNQDFAPSLSADGKFLFYSNNGKLKWVSSKILK</sequence>